<protein>
    <submittedName>
        <fullName evidence="1">Uncharacterized protein</fullName>
    </submittedName>
</protein>
<organism evidence="1 2">
    <name type="scientific">Trichinella zimbabwensis</name>
    <dbReference type="NCBI Taxonomy" id="268475"/>
    <lineage>
        <taxon>Eukaryota</taxon>
        <taxon>Metazoa</taxon>
        <taxon>Ecdysozoa</taxon>
        <taxon>Nematoda</taxon>
        <taxon>Enoplea</taxon>
        <taxon>Dorylaimia</taxon>
        <taxon>Trichinellida</taxon>
        <taxon>Trichinellidae</taxon>
        <taxon>Trichinella</taxon>
    </lineage>
</organism>
<name>A0A0V1I2P5_9BILA</name>
<dbReference type="EMBL" id="JYDP01000008">
    <property type="protein sequence ID" value="KRZ17068.1"/>
    <property type="molecule type" value="Genomic_DNA"/>
</dbReference>
<evidence type="ECO:0000313" key="2">
    <source>
        <dbReference type="Proteomes" id="UP000055024"/>
    </source>
</evidence>
<proteinExistence type="predicted"/>
<comment type="caution">
    <text evidence="1">The sequence shown here is derived from an EMBL/GenBank/DDBJ whole genome shotgun (WGS) entry which is preliminary data.</text>
</comment>
<dbReference type="Proteomes" id="UP000055024">
    <property type="component" value="Unassembled WGS sequence"/>
</dbReference>
<gene>
    <name evidence="1" type="ORF">T11_17985</name>
</gene>
<dbReference type="AlphaFoldDB" id="A0A0V1I2P5"/>
<sequence length="290" mass="33066">MDLIGKLTYDCLLIISHVVVISTVGNSQSEPGYFFEAVLSWYNSNPCSKKDELNSMQMNVQWTITRFSNGVFYKGDQQPGPKARSVDCHIDQRNLCHVVESGRDQQPGSKARPVDCHIGSNAIRCKKWKLLICKHAVAIAAVNNWQIDSGSKSRFVDCNVILGKQCHTIRKVEVAHLQCFQSLYKRIDLVVSGYFTNEPNYLDLKHDPSIAVVQKKQCHTMCEVEDAHLKCFLWLSERINLIGHMKRVTLQMNLQETNTCFKRAVPFDVKVEAADLQARRCDRCCEQLEN</sequence>
<reference evidence="1 2" key="1">
    <citation type="submission" date="2015-01" db="EMBL/GenBank/DDBJ databases">
        <title>Evolution of Trichinella species and genotypes.</title>
        <authorList>
            <person name="Korhonen P.K."/>
            <person name="Edoardo P."/>
            <person name="Giuseppe L.R."/>
            <person name="Gasser R.B."/>
        </authorList>
    </citation>
    <scope>NUCLEOTIDE SEQUENCE [LARGE SCALE GENOMIC DNA]</scope>
    <source>
        <strain evidence="1">ISS1029</strain>
    </source>
</reference>
<accession>A0A0V1I2P5</accession>
<evidence type="ECO:0000313" key="1">
    <source>
        <dbReference type="EMBL" id="KRZ17068.1"/>
    </source>
</evidence>
<keyword evidence="2" id="KW-1185">Reference proteome</keyword>